<dbReference type="SUPFAM" id="SSF57889">
    <property type="entry name" value="Cysteine-rich domain"/>
    <property type="match status" value="1"/>
</dbReference>
<keyword evidence="5" id="KW-0479">Metal-binding</keyword>
<dbReference type="Gene3D" id="2.30.29.30">
    <property type="entry name" value="Pleckstrin-homology domain (PH domain)/Phosphotyrosine-binding domain (PTB)"/>
    <property type="match status" value="1"/>
</dbReference>
<dbReference type="Gene3D" id="1.20.900.10">
    <property type="entry name" value="Dbl homology (DH) domain"/>
    <property type="match status" value="1"/>
</dbReference>
<evidence type="ECO:0000259" key="12">
    <source>
        <dbReference type="SMART" id="SM00233"/>
    </source>
</evidence>
<evidence type="ECO:0000256" key="7">
    <source>
        <dbReference type="ARBA" id="ARBA00022833"/>
    </source>
</evidence>
<feature type="compositionally biased region" description="Low complexity" evidence="10">
    <location>
        <begin position="1283"/>
        <end position="1312"/>
    </location>
</feature>
<dbReference type="InterPro" id="IPR002219">
    <property type="entry name" value="PKC_DAG/PE"/>
</dbReference>
<feature type="region of interest" description="Disordered" evidence="10">
    <location>
        <begin position="1275"/>
        <end position="1329"/>
    </location>
</feature>
<organism evidence="14 15">
    <name type="scientific">Brassicogethes aeneus</name>
    <name type="common">Rape pollen beetle</name>
    <name type="synonym">Meligethes aeneus</name>
    <dbReference type="NCBI Taxonomy" id="1431903"/>
    <lineage>
        <taxon>Eukaryota</taxon>
        <taxon>Metazoa</taxon>
        <taxon>Ecdysozoa</taxon>
        <taxon>Arthropoda</taxon>
        <taxon>Hexapoda</taxon>
        <taxon>Insecta</taxon>
        <taxon>Pterygota</taxon>
        <taxon>Neoptera</taxon>
        <taxon>Endopterygota</taxon>
        <taxon>Coleoptera</taxon>
        <taxon>Polyphaga</taxon>
        <taxon>Cucujiformia</taxon>
        <taxon>Nitidulidae</taxon>
        <taxon>Meligethinae</taxon>
        <taxon>Brassicogethes</taxon>
    </lineage>
</organism>
<dbReference type="CDD" id="cd20815">
    <property type="entry name" value="C1_p190RhoGEF-like"/>
    <property type="match status" value="1"/>
</dbReference>
<feature type="domain" description="PH" evidence="12">
    <location>
        <begin position="831"/>
        <end position="935"/>
    </location>
</feature>
<keyword evidence="15" id="KW-1185">Reference proteome</keyword>
<dbReference type="SUPFAM" id="SSF50729">
    <property type="entry name" value="PH domain-like"/>
    <property type="match status" value="1"/>
</dbReference>
<dbReference type="InterPro" id="IPR000219">
    <property type="entry name" value="DH_dom"/>
</dbReference>
<sequence length="1505" mass="166126">MEKVFEHEMLLPVSSDECGQSGGEAEDADSDEDVITDYHVVETGAASCGGGGGGDGLTNSYNGGLASPDGTVVVVPGGGNGNCAPAMLPRAGGGGCTAPLPTISVTPHSPANKTYPVLEDSLQQVRDLHETVQHMRNVSIANSYAPSSRDFAAFALNPLLAQVARLSASCPVLNEMALDPEALVGSLGSSPLHQSPSRKGSGAQDWLCQPETQRRRSWTALEDLSGTKEKVMKHTRQRSISLSSMESEADESSLLDNVDGSTAHLLGPDVPVVVRHRHGTRGTNGRDRDSTHSLNEADLQNDFNKIKAKRKAEQLRLLPARLPLQKSISTPSIIAVRDLAPEPEILVGVVPTLPLLVCRGRPSGTESETEEEGSRSGHTDSSVAHLNDIRHSEKRRKRGSLFFRKKKDKNKKQVSHQWVSGCYSNSQICDVCSKQLSNKPALYCESCGTTVHQNTCKDNIIECVKSKSSKNSNKMSGFAVPSTTKSSISKRGSGSLIGSQSTSTRRNQLCYSPWRRVATKLGVNQILCDDKETDTHHSHHDATNFSDDVPLVPLEFLSDSPLTATELCSDFSLGLHEPEPDSWTPYVGKDIARKLKEKEVKRQEHIYEFILTEKHHCMTLLVMQKVFVDGLHKYFQLGPNLERMFPRLVDLTELHLGLLSRLRQRQREKPVVTSIADILLDEFSNIHSAKLKSAYGEFCSRHRDAVETYKYYLQNDARFGEFVRHCQTNPLLKKKGIPECILFVTQRLTKYPLLIEPLIKTSKENRQEQEALQKALALVKEILVEVDAQVAEKEKEDRKLEIYNKIDAKSYTVHRGHKFKKSDILQGNRSLRFEGVAMLMQGRGKMQVVLVIVLSDVLFFLQENSHKYSFFTPDNKAGVVSLQKLLVREKAGQDSRGIYLISSNPADPEMFELKVHKPKDKQIWIQAVREAVQCCPEDDEDHITLDSEERQSILNAKQNQVRHLVGLLRQKDIEQALLLEEKMSLQLKLLAAAGLEPPSPPCYRHLVSENADTGQMWKEVLTAVQEVSQLASSLYTTGTNLSRSVSSAGEHQSDTYVSPILPKRAETFGGFDNCNQPPKLTGKKLQGNELDNIKPGDSRLFERLPYRNCVITAGTQITNGNIISNTEQHIVTDVPALLTLGREQQYAAIQLSHYVYTLLCIISQLMTTNESLQAQIMTIKGGSEGSKQYRHNQQLEELRNLQDKLSGEKAAWAASRDQEAKELEEKKAELHRLEEQLRAEQKDITQQREQLYRKMEVLTSQGLLISPNTAIPVTGQLEDSSEESSPQSDTSSAASAVGSGSGSGTSLTHTMSISERRKDPKWTKGTMPKLPLNLISTTNQQKVSQPIKQQIPFKLVSRLSAGGGVGVVTNVSSSSSLAGQQQQGSPAAQMQMLPLKLSQDEKVRRTSTSGYQRLGSDSFSPPSGDTTPTMPAHSHSRTGSSPAMMQATSPPPQGQGHSTYPTSHGAPPSGGAKATRTHTYPKLPDKFKVRNEQQQANQDEEVIYF</sequence>
<feature type="compositionally biased region" description="Basic residues" evidence="10">
    <location>
        <begin position="392"/>
        <end position="408"/>
    </location>
</feature>
<name>A0A9P0AY57_BRAAE</name>
<dbReference type="SUPFAM" id="SSF48065">
    <property type="entry name" value="DBL homology domain (DH-domain)"/>
    <property type="match status" value="1"/>
</dbReference>
<evidence type="ECO:0000256" key="9">
    <source>
        <dbReference type="SAM" id="Coils"/>
    </source>
</evidence>
<dbReference type="SMART" id="SM00325">
    <property type="entry name" value="RhoGEF"/>
    <property type="match status" value="1"/>
</dbReference>
<dbReference type="GO" id="GO:0008270">
    <property type="term" value="F:zinc ion binding"/>
    <property type="evidence" value="ECO:0007669"/>
    <property type="project" value="UniProtKB-KW"/>
</dbReference>
<evidence type="ECO:0000256" key="8">
    <source>
        <dbReference type="ARBA" id="ARBA00023054"/>
    </source>
</evidence>
<dbReference type="InterPro" id="IPR001849">
    <property type="entry name" value="PH_domain"/>
</dbReference>
<evidence type="ECO:0000256" key="2">
    <source>
        <dbReference type="ARBA" id="ARBA00022490"/>
    </source>
</evidence>
<protein>
    <recommendedName>
        <fullName evidence="16">Rho guanine nucleotide exchange factor 18</fullName>
    </recommendedName>
</protein>
<dbReference type="GO" id="GO:0005737">
    <property type="term" value="C:cytoplasm"/>
    <property type="evidence" value="ECO:0007669"/>
    <property type="project" value="UniProtKB-SubCell"/>
</dbReference>
<evidence type="ECO:0000256" key="10">
    <source>
        <dbReference type="SAM" id="MobiDB-lite"/>
    </source>
</evidence>
<evidence type="ECO:0000313" key="15">
    <source>
        <dbReference type="Proteomes" id="UP001154078"/>
    </source>
</evidence>
<evidence type="ECO:0000256" key="1">
    <source>
        <dbReference type="ARBA" id="ARBA00004496"/>
    </source>
</evidence>
<dbReference type="Gene3D" id="3.30.60.20">
    <property type="match status" value="1"/>
</dbReference>
<keyword evidence="6" id="KW-0863">Zinc-finger</keyword>
<dbReference type="SMART" id="SM00233">
    <property type="entry name" value="PH"/>
    <property type="match status" value="1"/>
</dbReference>
<dbReference type="Pfam" id="PF17838">
    <property type="entry name" value="PH_16"/>
    <property type="match status" value="1"/>
</dbReference>
<feature type="compositionally biased region" description="Polar residues" evidence="10">
    <location>
        <begin position="1437"/>
        <end position="1448"/>
    </location>
</feature>
<evidence type="ECO:0000256" key="6">
    <source>
        <dbReference type="ARBA" id="ARBA00022771"/>
    </source>
</evidence>
<feature type="region of interest" description="Disordered" evidence="10">
    <location>
        <begin position="474"/>
        <end position="501"/>
    </location>
</feature>
<dbReference type="EMBL" id="OV121133">
    <property type="protein sequence ID" value="CAH0551322.1"/>
    <property type="molecule type" value="Genomic_DNA"/>
</dbReference>
<accession>A0A9P0AY57</accession>
<feature type="region of interest" description="Disordered" evidence="10">
    <location>
        <begin position="187"/>
        <end position="209"/>
    </location>
</feature>
<keyword evidence="3" id="KW-0597">Phosphoprotein</keyword>
<dbReference type="Pfam" id="PF00621">
    <property type="entry name" value="RhoGEF"/>
    <property type="match status" value="1"/>
</dbReference>
<evidence type="ECO:0000259" key="11">
    <source>
        <dbReference type="SMART" id="SM00109"/>
    </source>
</evidence>
<dbReference type="InterPro" id="IPR035899">
    <property type="entry name" value="DBL_dom_sf"/>
</dbReference>
<evidence type="ECO:0000256" key="3">
    <source>
        <dbReference type="ARBA" id="ARBA00022553"/>
    </source>
</evidence>
<evidence type="ECO:0000256" key="5">
    <source>
        <dbReference type="ARBA" id="ARBA00022723"/>
    </source>
</evidence>
<dbReference type="SMART" id="SM00109">
    <property type="entry name" value="C1"/>
    <property type="match status" value="1"/>
</dbReference>
<evidence type="ECO:0000256" key="4">
    <source>
        <dbReference type="ARBA" id="ARBA00022658"/>
    </source>
</evidence>
<dbReference type="Proteomes" id="UP001154078">
    <property type="component" value="Chromosome 2"/>
</dbReference>
<dbReference type="OrthoDB" id="28045at2759"/>
<dbReference type="InterPro" id="IPR051632">
    <property type="entry name" value="Rho_GEF"/>
</dbReference>
<evidence type="ECO:0000313" key="14">
    <source>
        <dbReference type="EMBL" id="CAH0551322.1"/>
    </source>
</evidence>
<dbReference type="PANTHER" id="PTHR13944:SF21">
    <property type="entry name" value="CYSTS, ISOFORM C"/>
    <property type="match status" value="1"/>
</dbReference>
<dbReference type="InterPro" id="IPR011993">
    <property type="entry name" value="PH-like_dom_sf"/>
</dbReference>
<keyword evidence="4" id="KW-0344">Guanine-nucleotide releasing factor</keyword>
<feature type="domain" description="Phorbol-ester/DAG-type" evidence="11">
    <location>
        <begin position="416"/>
        <end position="463"/>
    </location>
</feature>
<reference evidence="14" key="1">
    <citation type="submission" date="2021-12" db="EMBL/GenBank/DDBJ databases">
        <authorList>
            <person name="King R."/>
        </authorList>
    </citation>
    <scope>NUCLEOTIDE SEQUENCE</scope>
</reference>
<feature type="region of interest" description="Disordered" evidence="10">
    <location>
        <begin position="361"/>
        <end position="408"/>
    </location>
</feature>
<comment type="subcellular location">
    <subcellularLocation>
        <location evidence="1">Cytoplasm</location>
    </subcellularLocation>
</comment>
<feature type="region of interest" description="Disordered" evidence="10">
    <location>
        <begin position="1396"/>
        <end position="1505"/>
    </location>
</feature>
<feature type="compositionally biased region" description="Polar residues" evidence="10">
    <location>
        <begin position="187"/>
        <end position="198"/>
    </location>
</feature>
<dbReference type="PANTHER" id="PTHR13944">
    <property type="entry name" value="AGAP007712-PA"/>
    <property type="match status" value="1"/>
</dbReference>
<keyword evidence="7" id="KW-0862">Zinc</keyword>
<proteinExistence type="predicted"/>
<evidence type="ECO:0008006" key="16">
    <source>
        <dbReference type="Google" id="ProtNLM"/>
    </source>
</evidence>
<keyword evidence="8 9" id="KW-0175">Coiled coil</keyword>
<dbReference type="InterPro" id="IPR041020">
    <property type="entry name" value="PH_16"/>
</dbReference>
<gene>
    <name evidence="14" type="ORF">MELIAE_LOCUS3961</name>
</gene>
<keyword evidence="2" id="KW-0963">Cytoplasm</keyword>
<feature type="compositionally biased region" description="Polar residues" evidence="10">
    <location>
        <begin position="1406"/>
        <end position="1429"/>
    </location>
</feature>
<dbReference type="CDD" id="cd00160">
    <property type="entry name" value="RhoGEF"/>
    <property type="match status" value="1"/>
</dbReference>
<dbReference type="GO" id="GO:0005085">
    <property type="term" value="F:guanyl-nucleotide exchange factor activity"/>
    <property type="evidence" value="ECO:0007669"/>
    <property type="project" value="UniProtKB-KW"/>
</dbReference>
<feature type="domain" description="DH" evidence="13">
    <location>
        <begin position="605"/>
        <end position="788"/>
    </location>
</feature>
<dbReference type="GO" id="GO:0035023">
    <property type="term" value="P:regulation of Rho protein signal transduction"/>
    <property type="evidence" value="ECO:0007669"/>
    <property type="project" value="TreeGrafter"/>
</dbReference>
<evidence type="ECO:0000259" key="13">
    <source>
        <dbReference type="SMART" id="SM00325"/>
    </source>
</evidence>
<dbReference type="InterPro" id="IPR046349">
    <property type="entry name" value="C1-like_sf"/>
</dbReference>
<feature type="coiled-coil region" evidence="9">
    <location>
        <begin position="1191"/>
        <end position="1254"/>
    </location>
</feature>
<feature type="compositionally biased region" description="Polar residues" evidence="10">
    <location>
        <begin position="481"/>
        <end position="501"/>
    </location>
</feature>
<dbReference type="CDD" id="cd15789">
    <property type="entry name" value="PH_ARHGEF2_18_like"/>
    <property type="match status" value="1"/>
</dbReference>